<keyword evidence="3" id="KW-1185">Reference proteome</keyword>
<name>A0A0S4QT50_9ACTN</name>
<reference evidence="3" key="1">
    <citation type="submission" date="2015-11" db="EMBL/GenBank/DDBJ databases">
        <authorList>
            <person name="Varghese N."/>
        </authorList>
    </citation>
    <scope>NUCLEOTIDE SEQUENCE [LARGE SCALE GENOMIC DNA]</scope>
    <source>
        <strain evidence="3">DSM 45899</strain>
    </source>
</reference>
<feature type="domain" description="Rhodanese" evidence="1">
    <location>
        <begin position="26"/>
        <end position="116"/>
    </location>
</feature>
<dbReference type="Proteomes" id="UP000198802">
    <property type="component" value="Unassembled WGS sequence"/>
</dbReference>
<evidence type="ECO:0000313" key="2">
    <source>
        <dbReference type="EMBL" id="CUU58784.1"/>
    </source>
</evidence>
<dbReference type="PROSITE" id="PS50206">
    <property type="entry name" value="RHODANESE_3"/>
    <property type="match status" value="1"/>
</dbReference>
<dbReference type="InterPro" id="IPR021309">
    <property type="entry name" value="YgaP-like_TM"/>
</dbReference>
<dbReference type="PANTHER" id="PTHR45431:SF3">
    <property type="entry name" value="RHODANESE-LIKE DOMAIN-CONTAINING PROTEIN 15, CHLOROPLASTIC"/>
    <property type="match status" value="1"/>
</dbReference>
<dbReference type="CDD" id="cd00158">
    <property type="entry name" value="RHOD"/>
    <property type="match status" value="1"/>
</dbReference>
<dbReference type="Gene3D" id="3.40.250.10">
    <property type="entry name" value="Rhodanese-like domain"/>
    <property type="match status" value="1"/>
</dbReference>
<dbReference type="Pfam" id="PF00581">
    <property type="entry name" value="Rhodanese"/>
    <property type="match status" value="1"/>
</dbReference>
<dbReference type="AlphaFoldDB" id="A0A0S4QT50"/>
<dbReference type="EMBL" id="FAOZ01000022">
    <property type="protein sequence ID" value="CUU58784.1"/>
    <property type="molecule type" value="Genomic_DNA"/>
</dbReference>
<dbReference type="InterPro" id="IPR052367">
    <property type="entry name" value="Thiosulfate_ST/Rhodanese-like"/>
</dbReference>
<accession>A0A0S4QT50</accession>
<evidence type="ECO:0000313" key="3">
    <source>
        <dbReference type="Proteomes" id="UP000198802"/>
    </source>
</evidence>
<dbReference type="Pfam" id="PF11127">
    <property type="entry name" value="YgaP-like_TM"/>
    <property type="match status" value="1"/>
</dbReference>
<dbReference type="InterPro" id="IPR001763">
    <property type="entry name" value="Rhodanese-like_dom"/>
</dbReference>
<dbReference type="InterPro" id="IPR036873">
    <property type="entry name" value="Rhodanese-like_dom_sf"/>
</dbReference>
<keyword evidence="2" id="KW-0808">Transferase</keyword>
<dbReference type="Gene3D" id="6.10.140.1340">
    <property type="match status" value="1"/>
</dbReference>
<dbReference type="GO" id="GO:0016740">
    <property type="term" value="F:transferase activity"/>
    <property type="evidence" value="ECO:0007669"/>
    <property type="project" value="UniProtKB-KW"/>
</dbReference>
<dbReference type="PANTHER" id="PTHR45431">
    <property type="entry name" value="RHODANESE-LIKE DOMAIN-CONTAINING PROTEIN 15, CHLOROPLASTIC"/>
    <property type="match status" value="1"/>
</dbReference>
<proteinExistence type="predicted"/>
<dbReference type="SMART" id="SM00450">
    <property type="entry name" value="RHOD"/>
    <property type="match status" value="1"/>
</dbReference>
<organism evidence="2 3">
    <name type="scientific">Parafrankia irregularis</name>
    <dbReference type="NCBI Taxonomy" id="795642"/>
    <lineage>
        <taxon>Bacteria</taxon>
        <taxon>Bacillati</taxon>
        <taxon>Actinomycetota</taxon>
        <taxon>Actinomycetes</taxon>
        <taxon>Frankiales</taxon>
        <taxon>Frankiaceae</taxon>
        <taxon>Parafrankia</taxon>
    </lineage>
</organism>
<protein>
    <submittedName>
        <fullName evidence="2">Rhodanese-related sulfurtransferase</fullName>
    </submittedName>
</protein>
<sequence>MTRNAPTAGGSPATIDAATLAQLMATARPPRLVDVRTSGEFETAHIPGSHNVPLDLLRAHLSDLRTHLDDHVVLVCGSGQRATAAAADLAAAGVANPRILTGGMGAWQSLDAPVRAGRPRWELERQVRLFAGSLVLGSVVASTVLPRAKWVAAGIGTGLTVAALTNTCTMAMLLAKLPYNRGPRLDIGGVIAALGGPRP</sequence>
<gene>
    <name evidence="2" type="ORF">Ga0074812_12227</name>
</gene>
<dbReference type="SUPFAM" id="SSF52821">
    <property type="entry name" value="Rhodanese/Cell cycle control phosphatase"/>
    <property type="match status" value="1"/>
</dbReference>
<dbReference type="RefSeq" id="WP_091282476.1">
    <property type="nucleotide sequence ID" value="NZ_FAOZ01000022.1"/>
</dbReference>
<evidence type="ECO:0000259" key="1">
    <source>
        <dbReference type="PROSITE" id="PS50206"/>
    </source>
</evidence>